<dbReference type="PANTHER" id="PTHR46467">
    <property type="entry name" value="TETHER CONTAINING UBX DOMAIN FOR GLUT4"/>
    <property type="match status" value="1"/>
</dbReference>
<keyword evidence="2" id="KW-1185">Reference proteome</keyword>
<name>A0A915E5L5_9BILA</name>
<accession>A0A915E5L5</accession>
<feature type="compositionally biased region" description="Basic and acidic residues" evidence="1">
    <location>
        <begin position="234"/>
        <end position="247"/>
    </location>
</feature>
<dbReference type="InterPro" id="IPR029071">
    <property type="entry name" value="Ubiquitin-like_domsf"/>
</dbReference>
<evidence type="ECO:0000313" key="3">
    <source>
        <dbReference type="WBParaSite" id="jg26439"/>
    </source>
</evidence>
<dbReference type="GO" id="GO:0042593">
    <property type="term" value="P:glucose homeostasis"/>
    <property type="evidence" value="ECO:0007669"/>
    <property type="project" value="TreeGrafter"/>
</dbReference>
<dbReference type="WBParaSite" id="jg26439">
    <property type="protein sequence ID" value="jg26439"/>
    <property type="gene ID" value="jg26439"/>
</dbReference>
<dbReference type="AlphaFoldDB" id="A0A915E5L5"/>
<reference evidence="3" key="1">
    <citation type="submission" date="2022-11" db="UniProtKB">
        <authorList>
            <consortium name="WormBaseParasite"/>
        </authorList>
    </citation>
    <scope>IDENTIFICATION</scope>
</reference>
<dbReference type="Proteomes" id="UP000887574">
    <property type="component" value="Unplaced"/>
</dbReference>
<protein>
    <submittedName>
        <fullName evidence="3">UBX domain-containing protein</fullName>
    </submittedName>
</protein>
<feature type="region of interest" description="Disordered" evidence="1">
    <location>
        <begin position="232"/>
        <end position="273"/>
    </location>
</feature>
<evidence type="ECO:0000313" key="2">
    <source>
        <dbReference type="Proteomes" id="UP000887574"/>
    </source>
</evidence>
<evidence type="ECO:0000256" key="1">
    <source>
        <dbReference type="SAM" id="MobiDB-lite"/>
    </source>
</evidence>
<dbReference type="SUPFAM" id="SSF54236">
    <property type="entry name" value="Ubiquitin-like"/>
    <property type="match status" value="1"/>
</dbReference>
<dbReference type="GO" id="GO:0005737">
    <property type="term" value="C:cytoplasm"/>
    <property type="evidence" value="ECO:0007669"/>
    <property type="project" value="TreeGrafter"/>
</dbReference>
<dbReference type="GO" id="GO:0005634">
    <property type="term" value="C:nucleus"/>
    <property type="evidence" value="ECO:0007669"/>
    <property type="project" value="TreeGrafter"/>
</dbReference>
<sequence>MESDEQSSSQIAQKADRNAVFYPTSFSNQNFLTTKEEESDDFFEQTPQDLKYRQRDLIRQAAIETNRPFLPRSYLENKNRERKVESYKHTVVRLSFNNTFIVQALFYSSEPVSHLFEFVTALLGSDQQQQDYGFSLYLFRDLLTENSEKSLLEAGIAPMSKITVRLYNECCLEELLKSVAGKAKETDLSQADSMTRDWLSVNTDYIPFEHTLISTEGSNGSVAAAKRIASMISGKRDQSSTTDKQEDAPYSPVDYSKYSTPKSEYPKWMKGKK</sequence>
<proteinExistence type="predicted"/>
<organism evidence="2 3">
    <name type="scientific">Ditylenchus dipsaci</name>
    <dbReference type="NCBI Taxonomy" id="166011"/>
    <lineage>
        <taxon>Eukaryota</taxon>
        <taxon>Metazoa</taxon>
        <taxon>Ecdysozoa</taxon>
        <taxon>Nematoda</taxon>
        <taxon>Chromadorea</taxon>
        <taxon>Rhabditida</taxon>
        <taxon>Tylenchina</taxon>
        <taxon>Tylenchomorpha</taxon>
        <taxon>Sphaerularioidea</taxon>
        <taxon>Anguinidae</taxon>
        <taxon>Anguininae</taxon>
        <taxon>Ditylenchus</taxon>
    </lineage>
</organism>
<dbReference type="GO" id="GO:0006886">
    <property type="term" value="P:intracellular protein transport"/>
    <property type="evidence" value="ECO:0007669"/>
    <property type="project" value="TreeGrafter"/>
</dbReference>
<dbReference type="GO" id="GO:0012506">
    <property type="term" value="C:vesicle membrane"/>
    <property type="evidence" value="ECO:0007669"/>
    <property type="project" value="TreeGrafter"/>
</dbReference>
<dbReference type="PANTHER" id="PTHR46467:SF1">
    <property type="entry name" value="TETHER CONTAINING UBX DOMAIN FOR GLUT4"/>
    <property type="match status" value="1"/>
</dbReference>